<protein>
    <submittedName>
        <fullName evidence="1">Uncharacterized protein</fullName>
    </submittedName>
</protein>
<evidence type="ECO:0000313" key="1">
    <source>
        <dbReference type="EMBL" id="KAJ1206189.1"/>
    </source>
</evidence>
<comment type="caution">
    <text evidence="1">The sequence shown here is derived from an EMBL/GenBank/DDBJ whole genome shotgun (WGS) entry which is preliminary data.</text>
</comment>
<dbReference type="AlphaFoldDB" id="A0AAV7VZE8"/>
<dbReference type="EMBL" id="JANPWB010000002">
    <property type="protein sequence ID" value="KAJ1206189.1"/>
    <property type="molecule type" value="Genomic_DNA"/>
</dbReference>
<proteinExistence type="predicted"/>
<accession>A0AAV7VZE8</accession>
<reference evidence="1" key="1">
    <citation type="journal article" date="2022" name="bioRxiv">
        <title>Sequencing and chromosome-scale assembly of the giantPleurodeles waltlgenome.</title>
        <authorList>
            <person name="Brown T."/>
            <person name="Elewa A."/>
            <person name="Iarovenko S."/>
            <person name="Subramanian E."/>
            <person name="Araus A.J."/>
            <person name="Petzold A."/>
            <person name="Susuki M."/>
            <person name="Suzuki K.-i.T."/>
            <person name="Hayashi T."/>
            <person name="Toyoda A."/>
            <person name="Oliveira C."/>
            <person name="Osipova E."/>
            <person name="Leigh N.D."/>
            <person name="Simon A."/>
            <person name="Yun M.H."/>
        </authorList>
    </citation>
    <scope>NUCLEOTIDE SEQUENCE</scope>
    <source>
        <strain evidence="1">20211129_DDA</strain>
        <tissue evidence="1">Liver</tissue>
    </source>
</reference>
<dbReference type="Proteomes" id="UP001066276">
    <property type="component" value="Chromosome 1_2"/>
</dbReference>
<name>A0AAV7VZE8_PLEWA</name>
<organism evidence="1 2">
    <name type="scientific">Pleurodeles waltl</name>
    <name type="common">Iberian ribbed newt</name>
    <dbReference type="NCBI Taxonomy" id="8319"/>
    <lineage>
        <taxon>Eukaryota</taxon>
        <taxon>Metazoa</taxon>
        <taxon>Chordata</taxon>
        <taxon>Craniata</taxon>
        <taxon>Vertebrata</taxon>
        <taxon>Euteleostomi</taxon>
        <taxon>Amphibia</taxon>
        <taxon>Batrachia</taxon>
        <taxon>Caudata</taxon>
        <taxon>Salamandroidea</taxon>
        <taxon>Salamandridae</taxon>
        <taxon>Pleurodelinae</taxon>
        <taxon>Pleurodeles</taxon>
    </lineage>
</organism>
<sequence length="209" mass="21728">MPAAPPAHLTWHCTTENHLELPSVPVELPGPFTGFRQSVAAGSGLAAIPHAPATPITGDKQEIKPLLAAWHAFTTSALEHCAAKVIVLVCGLPIASSLSKVLSYCISGTSYGPQRSCLEQVAVLSTRLQVLAMPPAVGVSTAVGVLPRSPAQCLGNLLLLKQISSVASASQGSWQGGSWLLSLGHSAILKFGHVVSPVKKNDQILVEPQ</sequence>
<gene>
    <name evidence="1" type="ORF">NDU88_001598</name>
</gene>
<evidence type="ECO:0000313" key="2">
    <source>
        <dbReference type="Proteomes" id="UP001066276"/>
    </source>
</evidence>
<keyword evidence="2" id="KW-1185">Reference proteome</keyword>